<sequence length="69" mass="6960">MAYTLFGGTTPLVATWLIGVTGSNLSPAFYLIAVAVLAMAGGLALPETSKISLHDVPVAGEEPVMGSIA</sequence>
<protein>
    <submittedName>
        <fullName evidence="5">Major facilitator transporter</fullName>
    </submittedName>
</protein>
<evidence type="ECO:0000256" key="3">
    <source>
        <dbReference type="ARBA" id="ARBA00022475"/>
    </source>
</evidence>
<proteinExistence type="predicted"/>
<reference evidence="5 6" key="1">
    <citation type="submission" date="2018-08" db="EMBL/GenBank/DDBJ databases">
        <title>Recombination of ecologically and evolutionarily significant loci maintains genetic cohesion in the Pseudomonas syringae species complex.</title>
        <authorList>
            <person name="Dillon M."/>
            <person name="Thakur S."/>
            <person name="Almeida R.N.D."/>
            <person name="Weir B.S."/>
            <person name="Guttman D.S."/>
        </authorList>
    </citation>
    <scope>NUCLEOTIDE SEQUENCE [LARGE SCALE GENOMIC DNA]</scope>
    <source>
        <strain evidence="5 6">ICMP 4332</strain>
    </source>
</reference>
<comment type="caution">
    <text evidence="5">The sequence shown here is derived from an EMBL/GenBank/DDBJ whole genome shotgun (WGS) entry which is preliminary data.</text>
</comment>
<comment type="subcellular location">
    <subcellularLocation>
        <location evidence="1">Cell membrane</location>
        <topology evidence="1">Multi-pass membrane protein</topology>
    </subcellularLocation>
</comment>
<dbReference type="Proteomes" id="UP000279057">
    <property type="component" value="Unassembled WGS sequence"/>
</dbReference>
<evidence type="ECO:0000313" key="6">
    <source>
        <dbReference type="Proteomes" id="UP000279057"/>
    </source>
</evidence>
<keyword evidence="3" id="KW-0472">Membrane</keyword>
<name>A0A3M6F223_PSESG</name>
<dbReference type="InterPro" id="IPR051084">
    <property type="entry name" value="H+-coupled_symporters"/>
</dbReference>
<keyword evidence="4" id="KW-0769">Symport</keyword>
<dbReference type="PANTHER" id="PTHR43528:SF1">
    <property type="entry name" value="ALPHA-KETOGLUTARATE PERMEASE"/>
    <property type="match status" value="1"/>
</dbReference>
<organism evidence="5 6">
    <name type="scientific">Pseudomonas savastanoi pv. glycinea</name>
    <name type="common">Pseudomonas syringae pv. glycinea</name>
    <dbReference type="NCBI Taxonomy" id="318"/>
    <lineage>
        <taxon>Bacteria</taxon>
        <taxon>Pseudomonadati</taxon>
        <taxon>Pseudomonadota</taxon>
        <taxon>Gammaproteobacteria</taxon>
        <taxon>Pseudomonadales</taxon>
        <taxon>Pseudomonadaceae</taxon>
        <taxon>Pseudomonas</taxon>
    </lineage>
</organism>
<evidence type="ECO:0000256" key="1">
    <source>
        <dbReference type="ARBA" id="ARBA00004651"/>
    </source>
</evidence>
<keyword evidence="2" id="KW-0813">Transport</keyword>
<dbReference type="EMBL" id="RBOM01000184">
    <property type="protein sequence ID" value="RMM62838.1"/>
    <property type="molecule type" value="Genomic_DNA"/>
</dbReference>
<accession>A0A3M6F223</accession>
<dbReference type="GO" id="GO:0015293">
    <property type="term" value="F:symporter activity"/>
    <property type="evidence" value="ECO:0007669"/>
    <property type="project" value="UniProtKB-KW"/>
</dbReference>
<evidence type="ECO:0000313" key="5">
    <source>
        <dbReference type="EMBL" id="RMM62838.1"/>
    </source>
</evidence>
<dbReference type="GO" id="GO:0005886">
    <property type="term" value="C:plasma membrane"/>
    <property type="evidence" value="ECO:0007669"/>
    <property type="project" value="UniProtKB-SubCell"/>
</dbReference>
<gene>
    <name evidence="5" type="ORF">ALQ74_04223</name>
</gene>
<keyword evidence="3" id="KW-1003">Cell membrane</keyword>
<dbReference type="AlphaFoldDB" id="A0A3M6F223"/>
<evidence type="ECO:0000256" key="2">
    <source>
        <dbReference type="ARBA" id="ARBA00022448"/>
    </source>
</evidence>
<evidence type="ECO:0000256" key="4">
    <source>
        <dbReference type="ARBA" id="ARBA00022847"/>
    </source>
</evidence>
<dbReference type="PANTHER" id="PTHR43528">
    <property type="entry name" value="ALPHA-KETOGLUTARATE PERMEASE"/>
    <property type="match status" value="1"/>
</dbReference>